<dbReference type="PANTHER" id="PTHR22760">
    <property type="entry name" value="GLYCOSYLTRANSFERASE"/>
    <property type="match status" value="1"/>
</dbReference>
<accession>Q4DT60</accession>
<feature type="transmembrane region" description="Helical" evidence="12">
    <location>
        <begin position="63"/>
        <end position="87"/>
    </location>
</feature>
<feature type="transmembrane region" description="Helical" evidence="12">
    <location>
        <begin position="188"/>
        <end position="208"/>
    </location>
</feature>
<name>Q4DT60_TRYCC</name>
<evidence type="ECO:0000256" key="11">
    <source>
        <dbReference type="ARBA" id="ARBA00048899"/>
    </source>
</evidence>
<dbReference type="GO" id="GO:0006487">
    <property type="term" value="P:protein N-linked glycosylation"/>
    <property type="evidence" value="ECO:0007669"/>
    <property type="project" value="TreeGrafter"/>
</dbReference>
<dbReference type="PaxDb" id="353153-Q4DT60"/>
<keyword evidence="8 12" id="KW-1133">Transmembrane helix</keyword>
<reference evidence="13 14" key="1">
    <citation type="journal article" date="2005" name="Science">
        <title>The genome sequence of Trypanosoma cruzi, etiologic agent of Chagas disease.</title>
        <authorList>
            <person name="El-Sayed N.M."/>
            <person name="Myler P.J."/>
            <person name="Bartholomeu D.C."/>
            <person name="Nilsson D."/>
            <person name="Aggarwal G."/>
            <person name="Tran A.N."/>
            <person name="Ghedin E."/>
            <person name="Worthey E.A."/>
            <person name="Delcher A.L."/>
            <person name="Blandin G."/>
            <person name="Westenberger S.J."/>
            <person name="Caler E."/>
            <person name="Cerqueira G.C."/>
            <person name="Branche C."/>
            <person name="Haas B."/>
            <person name="Anupama A."/>
            <person name="Arner E."/>
            <person name="Aslund L."/>
            <person name="Attipoe P."/>
            <person name="Bontempi E."/>
            <person name="Bringaud F."/>
            <person name="Burton P."/>
            <person name="Cadag E."/>
            <person name="Campbell D.A."/>
            <person name="Carrington M."/>
            <person name="Crabtree J."/>
            <person name="Darban H."/>
            <person name="da Silveira J.F."/>
            <person name="de Jong P."/>
            <person name="Edwards K."/>
            <person name="Englund P.T."/>
            <person name="Fazelina G."/>
            <person name="Feldblyum T."/>
            <person name="Ferella M."/>
            <person name="Frasch A.C."/>
            <person name="Gull K."/>
            <person name="Horn D."/>
            <person name="Hou L."/>
            <person name="Huang Y."/>
            <person name="Kindlund E."/>
            <person name="Klingbeil M."/>
            <person name="Kluge S."/>
            <person name="Koo H."/>
            <person name="Lacerda D."/>
            <person name="Levin M.J."/>
            <person name="Lorenzi H."/>
            <person name="Louie T."/>
            <person name="Machado C.R."/>
            <person name="McCulloch R."/>
            <person name="McKenna A."/>
            <person name="Mizuno Y."/>
            <person name="Mottram J.C."/>
            <person name="Nelson S."/>
            <person name="Ochaya S."/>
            <person name="Osoegawa K."/>
            <person name="Pai G."/>
            <person name="Parsons M."/>
            <person name="Pentony M."/>
            <person name="Pettersson U."/>
            <person name="Pop M."/>
            <person name="Ramirez J.L."/>
            <person name="Rinta J."/>
            <person name="Robertson L."/>
            <person name="Salzberg S.L."/>
            <person name="Sanchez D.O."/>
            <person name="Seyler A."/>
            <person name="Sharma R."/>
            <person name="Shetty J."/>
            <person name="Simpson A.J."/>
            <person name="Sisk E."/>
            <person name="Tammi M.T."/>
            <person name="Tarleton R."/>
            <person name="Teixeira S."/>
            <person name="Van Aken S."/>
            <person name="Vogt C."/>
            <person name="Ward P.N."/>
            <person name="Wickstead B."/>
            <person name="Wortman J."/>
            <person name="White O."/>
            <person name="Fraser C.M."/>
            <person name="Stuart K.D."/>
            <person name="Andersson B."/>
        </authorList>
    </citation>
    <scope>NUCLEOTIDE SEQUENCE [LARGE SCALE GENOMIC DNA]</scope>
    <source>
        <strain evidence="13 14">CL Brener</strain>
    </source>
</reference>
<dbReference type="InParanoid" id="Q4DT60"/>
<dbReference type="AlphaFoldDB" id="Q4DT60"/>
<feature type="transmembrane region" description="Helical" evidence="12">
    <location>
        <begin position="228"/>
        <end position="247"/>
    </location>
</feature>
<evidence type="ECO:0000256" key="2">
    <source>
        <dbReference type="ARBA" id="ARBA00004922"/>
    </source>
</evidence>
<evidence type="ECO:0000256" key="1">
    <source>
        <dbReference type="ARBA" id="ARBA00004477"/>
    </source>
</evidence>
<dbReference type="eggNOG" id="KOG2516">
    <property type="taxonomic scope" value="Eukaryota"/>
</dbReference>
<feature type="transmembrane region" description="Helical" evidence="12">
    <location>
        <begin position="536"/>
        <end position="558"/>
    </location>
</feature>
<dbReference type="GeneID" id="3549569"/>
<evidence type="ECO:0000256" key="5">
    <source>
        <dbReference type="ARBA" id="ARBA00022679"/>
    </source>
</evidence>
<dbReference type="GO" id="GO:0052917">
    <property type="term" value="F:dol-P-Man:Man(7)GlcNAc(2)-PP-Dol alpha-1,6-mannosyltransferase activity"/>
    <property type="evidence" value="ECO:0007669"/>
    <property type="project" value="UniProtKB-EC"/>
</dbReference>
<evidence type="ECO:0000256" key="7">
    <source>
        <dbReference type="ARBA" id="ARBA00022824"/>
    </source>
</evidence>
<dbReference type="EC" id="2.4.1.-" evidence="12"/>
<feature type="transmembrane region" description="Helical" evidence="12">
    <location>
        <begin position="29"/>
        <end position="51"/>
    </location>
</feature>
<evidence type="ECO:0000313" key="14">
    <source>
        <dbReference type="Proteomes" id="UP000002296"/>
    </source>
</evidence>
<protein>
    <recommendedName>
        <fullName evidence="12">Mannosyltransferase</fullName>
        <ecNumber evidence="12">2.4.1.-</ecNumber>
    </recommendedName>
</protein>
<dbReference type="PANTHER" id="PTHR22760:SF1">
    <property type="entry name" value="DOL-P-MAN:MAN(7)GLCNAC(2)-PP-DOL ALPHA-1,6-MANNOSYLTRANSFERASE"/>
    <property type="match status" value="1"/>
</dbReference>
<comment type="subcellular location">
    <subcellularLocation>
        <location evidence="1 12">Endoplasmic reticulum membrane</location>
        <topology evidence="1 12">Multi-pass membrane protein</topology>
    </subcellularLocation>
</comment>
<comment type="catalytic activity">
    <reaction evidence="11">
        <text>an alpha-D-Man-(1-&gt;2)-alpha-D-Man-(1-&gt;2)-alpha-D-Man-(1-&gt;3)-[alpha-D-Man-(1-&gt;2)-alpha-D-Man-(1-&gt;3)-alpha-D-Man-(1-&gt;6)]-beta-D-Man-(1-&gt;4)-beta-D-GlcNAc-(1-&gt;4)-alpha-D-GlcNAc-diphospho-di-trans,poly-cis-dolichol + a di-trans,poly-cis-dolichyl beta-D-mannosyl phosphate = an alpha-D-Man-(1-&gt;2)-alpha-D-Man-(1-&gt;2)-alpha-D-Man-(1-&gt;3)-[alpha-D-Man-(1-&gt;2)-alpha-D-Man-(1-&gt;3)-[alpha-D-Man-(1-&gt;6)]-alpha-D-Man-(1-&gt;6)]-beta-D-Man-(1-&gt;4)-beta-D-GlcNAc-(1-&gt;4)-alpha-D-GlcNAc-diphospho-di-trans,poly-cis-dolichol + a di-trans,poly-cis-dolichyl phosphate + H(+)</text>
        <dbReference type="Rhea" id="RHEA:29535"/>
        <dbReference type="Rhea" id="RHEA-COMP:19498"/>
        <dbReference type="Rhea" id="RHEA-COMP:19501"/>
        <dbReference type="Rhea" id="RHEA-COMP:19518"/>
        <dbReference type="Rhea" id="RHEA-COMP:19519"/>
        <dbReference type="ChEBI" id="CHEBI:15378"/>
        <dbReference type="ChEBI" id="CHEBI:57683"/>
        <dbReference type="ChEBI" id="CHEBI:58211"/>
        <dbReference type="ChEBI" id="CHEBI:132517"/>
        <dbReference type="ChEBI" id="CHEBI:132519"/>
        <dbReference type="EC" id="2.4.1.260"/>
    </reaction>
    <physiologicalReaction direction="left-to-right" evidence="11">
        <dbReference type="Rhea" id="RHEA:29536"/>
    </physiologicalReaction>
</comment>
<organism evidence="13 14">
    <name type="scientific">Trypanosoma cruzi (strain CL Brener)</name>
    <dbReference type="NCBI Taxonomy" id="353153"/>
    <lineage>
        <taxon>Eukaryota</taxon>
        <taxon>Discoba</taxon>
        <taxon>Euglenozoa</taxon>
        <taxon>Kinetoplastea</taxon>
        <taxon>Metakinetoplastina</taxon>
        <taxon>Trypanosomatida</taxon>
        <taxon>Trypanosomatidae</taxon>
        <taxon>Trypanosoma</taxon>
        <taxon>Schizotrypanum</taxon>
    </lineage>
</organism>
<proteinExistence type="inferred from homology"/>
<evidence type="ECO:0000256" key="6">
    <source>
        <dbReference type="ARBA" id="ARBA00022692"/>
    </source>
</evidence>
<evidence type="ECO:0000256" key="3">
    <source>
        <dbReference type="ARBA" id="ARBA00007063"/>
    </source>
</evidence>
<evidence type="ECO:0000313" key="13">
    <source>
        <dbReference type="EMBL" id="EAN95696.1"/>
    </source>
</evidence>
<dbReference type="EMBL" id="AAHK01000195">
    <property type="protein sequence ID" value="EAN95696.1"/>
    <property type="molecule type" value="Genomic_DNA"/>
</dbReference>
<keyword evidence="9 12" id="KW-0472">Membrane</keyword>
<dbReference type="FunCoup" id="Q4DT60">
    <property type="interactions" value="170"/>
</dbReference>
<dbReference type="GO" id="GO:0005789">
    <property type="term" value="C:endoplasmic reticulum membrane"/>
    <property type="evidence" value="ECO:0007669"/>
    <property type="project" value="UniProtKB-SubCell"/>
</dbReference>
<dbReference type="Proteomes" id="UP000002296">
    <property type="component" value="Unassembled WGS sequence"/>
</dbReference>
<comment type="pathway">
    <text evidence="2">Protein modification; protein glycosylation.</text>
</comment>
<keyword evidence="14" id="KW-1185">Reference proteome</keyword>
<sequence length="799" mass="90696">MCVLGPGRNLSFTECSTVRWHWGASEVCFVFFFFFKNFSFFFVVVVCLVSANVEDFCAKGMKGYARLGLFVLFASCVVCEVLCPYTKVEESFGMQAMHDFIFCPAPDCWDHHEFPGVVPRTFVGPWIVVALTLLIVTLVVEPIGTVVKYTFLHAGFLSNIMDNKKWIVEHPFFLEVTAPKSPMFFSHACRLVLGSLVCGALWYVATGIDEFENKIVKSTARPTRKRCSASFIFFLLCILQFHLLFYATRALPNTYALILCSLACGCTLRGMHYHSIALLNVSAAVFRCDTILLLGSSGLFLLLQRDVTLVRSALVSFFSLVLAFGCSVVLDSFLWGRWLWPEANVLFFNTVENQSWRWGRLPWHWYVTYALPRAFLFEYMPLLLLVSLASWDLGRRLIHLMAAFCSRAPAASLFSLSPYSPSSSSIRGALFSLWLDTGVRYRAVLLPAALFVFLYSFLPHKELRFIMVVFPNFLAPVAAAVSLTWNELIAREGDGSAHVKDGNGKTVLQQPERGNASKQRKYKHVRYEQRMKRVTMAVFLCLFLLQLMTVVMSVYFSIHNYPGADALKKLHQIIEKDIFDNNSCANRLGVGSADQTVSLTVFIDAYAGMTGINRFQKAHHLQPPGQLVDGRIGYLPLYPSSLRDRLVALFALPFVALLHLSEGITSPLGRFREYHDGDLYGTMGGPSTASDAASVFLSGADRRQLRGVQLRYTKDPTLFDEERGVYKSDGLDYLLVRYSQREMHRQHGVFEELFTASSDFCSHVAYWLRGFWPWRCHLLFFNERAEKPFILALRRRCRE</sequence>
<evidence type="ECO:0000256" key="4">
    <source>
        <dbReference type="ARBA" id="ARBA00022676"/>
    </source>
</evidence>
<dbReference type="KEGG" id="tcr:511621.60"/>
<feature type="transmembrane region" description="Helical" evidence="12">
    <location>
        <begin position="315"/>
        <end position="335"/>
    </location>
</feature>
<comment type="function">
    <text evidence="10">Mannosyltransferase that operates in the biosynthetic pathway of dolichol-linked oligosaccharides, the glycan precursors employed in protein asparagine (N)-glycosylation. The assembly of dolichol-linked oligosaccharides begins on the cytosolic side of the endoplasmic reticulum membrane and finishes in its lumen. The sequential addition of sugars to dolichol pyrophosphate produces dolichol-linked oligosaccharides containing fourteen sugars, including two GlcNAcs, nine mannoses and three glucoses. Once assembled, the oligosaccharide is transferred from the lipid to nascent proteins by oligosaccharyltransferases. In the lumen of the endoplasmic reticulum, adds the eighth mannose residue in an alpha-1,6 linkage onto Man(7)GlcNAc(2)-PP-dolichol to produce Man(8)GlcNAc(2)-PP-dolichol.</text>
</comment>
<gene>
    <name evidence="13" type="ORF">Tc00.1047053511621.60</name>
</gene>
<feature type="transmembrane region" description="Helical" evidence="12">
    <location>
        <begin position="122"/>
        <end position="140"/>
    </location>
</feature>
<dbReference type="RefSeq" id="XP_817547.1">
    <property type="nucleotide sequence ID" value="XM_812454.1"/>
</dbReference>
<evidence type="ECO:0000256" key="10">
    <source>
        <dbReference type="ARBA" id="ARBA00044721"/>
    </source>
</evidence>
<keyword evidence="7 12" id="KW-0256">Endoplasmic reticulum</keyword>
<dbReference type="STRING" id="353153.Q4DT60"/>
<dbReference type="InterPro" id="IPR005599">
    <property type="entry name" value="GPI_mannosylTrfase"/>
</dbReference>
<keyword evidence="4 12" id="KW-0328">Glycosyltransferase</keyword>
<feature type="transmembrane region" description="Helical" evidence="12">
    <location>
        <begin position="439"/>
        <end position="458"/>
    </location>
</feature>
<evidence type="ECO:0000256" key="12">
    <source>
        <dbReference type="RuleBase" id="RU363075"/>
    </source>
</evidence>
<keyword evidence="6 12" id="KW-0812">Transmembrane</keyword>
<dbReference type="Pfam" id="PF03901">
    <property type="entry name" value="Glyco_transf_22"/>
    <property type="match status" value="1"/>
</dbReference>
<feature type="transmembrane region" description="Helical" evidence="12">
    <location>
        <begin position="284"/>
        <end position="303"/>
    </location>
</feature>
<comment type="caution">
    <text evidence="13">The sequence shown here is derived from an EMBL/GenBank/DDBJ whole genome shotgun (WGS) entry which is preliminary data.</text>
</comment>
<evidence type="ECO:0000256" key="8">
    <source>
        <dbReference type="ARBA" id="ARBA00022989"/>
    </source>
</evidence>
<dbReference type="UniPathway" id="UPA00378"/>
<comment type="similarity">
    <text evidence="3 12">Belongs to the glycosyltransferase 22 family.</text>
</comment>
<feature type="transmembrane region" description="Helical" evidence="12">
    <location>
        <begin position="363"/>
        <end position="385"/>
    </location>
</feature>
<keyword evidence="5" id="KW-0808">Transferase</keyword>
<evidence type="ECO:0000256" key="9">
    <source>
        <dbReference type="ARBA" id="ARBA00023136"/>
    </source>
</evidence>